<keyword evidence="2" id="KW-1185">Reference proteome</keyword>
<organism evidence="1 2">
    <name type="scientific">Gigaspora margarita</name>
    <dbReference type="NCBI Taxonomy" id="4874"/>
    <lineage>
        <taxon>Eukaryota</taxon>
        <taxon>Fungi</taxon>
        <taxon>Fungi incertae sedis</taxon>
        <taxon>Mucoromycota</taxon>
        <taxon>Glomeromycotina</taxon>
        <taxon>Glomeromycetes</taxon>
        <taxon>Diversisporales</taxon>
        <taxon>Gigasporaceae</taxon>
        <taxon>Gigaspora</taxon>
    </lineage>
</organism>
<dbReference type="OrthoDB" id="2443065at2759"/>
<dbReference type="AlphaFoldDB" id="A0A8H4ET08"/>
<evidence type="ECO:0000313" key="1">
    <source>
        <dbReference type="EMBL" id="KAF0547921.1"/>
    </source>
</evidence>
<dbReference type="EMBL" id="WTPW01000102">
    <property type="protein sequence ID" value="KAF0547921.1"/>
    <property type="molecule type" value="Genomic_DNA"/>
</dbReference>
<name>A0A8H4ET08_GIGMA</name>
<evidence type="ECO:0000313" key="2">
    <source>
        <dbReference type="Proteomes" id="UP000439903"/>
    </source>
</evidence>
<comment type="caution">
    <text evidence="1">The sequence shown here is derived from an EMBL/GenBank/DDBJ whole genome shotgun (WGS) entry which is preliminary data.</text>
</comment>
<dbReference type="Proteomes" id="UP000439903">
    <property type="component" value="Unassembled WGS sequence"/>
</dbReference>
<reference evidence="1 2" key="1">
    <citation type="journal article" date="2019" name="Environ. Microbiol.">
        <title>At the nexus of three kingdoms: the genome of the mycorrhizal fungus Gigaspora margarita provides insights into plant, endobacterial and fungal interactions.</title>
        <authorList>
            <person name="Venice F."/>
            <person name="Ghignone S."/>
            <person name="Salvioli di Fossalunga A."/>
            <person name="Amselem J."/>
            <person name="Novero M."/>
            <person name="Xianan X."/>
            <person name="Sedzielewska Toro K."/>
            <person name="Morin E."/>
            <person name="Lipzen A."/>
            <person name="Grigoriev I.V."/>
            <person name="Henrissat B."/>
            <person name="Martin F.M."/>
            <person name="Bonfante P."/>
        </authorList>
    </citation>
    <scope>NUCLEOTIDE SEQUENCE [LARGE SCALE GENOMIC DNA]</scope>
    <source>
        <strain evidence="1 2">BEG34</strain>
    </source>
</reference>
<protein>
    <submittedName>
        <fullName evidence="1">Uncharacterized protein</fullName>
    </submittedName>
</protein>
<gene>
    <name evidence="1" type="ORF">F8M41_000270</name>
</gene>
<sequence>MAQPPPQQQQQQVPPPALNLNNPMHNLANQIAALIQQMQAAPPPQVNLAGNPRELSAIPYPEFQGGDQDPITWLEDVEKAFEAN</sequence>
<accession>A0A8H4ET08</accession>
<proteinExistence type="predicted"/>